<feature type="domain" description="MARVEL" evidence="7">
    <location>
        <begin position="151"/>
        <end position="278"/>
    </location>
</feature>
<feature type="compositionally biased region" description="Polar residues" evidence="5">
    <location>
        <begin position="97"/>
        <end position="111"/>
    </location>
</feature>
<dbReference type="GO" id="GO:0016020">
    <property type="term" value="C:membrane"/>
    <property type="evidence" value="ECO:0007669"/>
    <property type="project" value="UniProtKB-SubCell"/>
</dbReference>
<evidence type="ECO:0000256" key="1">
    <source>
        <dbReference type="ARBA" id="ARBA00004141"/>
    </source>
</evidence>
<keyword evidence="2 6" id="KW-0812">Transmembrane</keyword>
<dbReference type="AlphaFoldDB" id="A0A0B7NC31"/>
<accession>A0A0B7NC31</accession>
<evidence type="ECO:0000313" key="9">
    <source>
        <dbReference type="Proteomes" id="UP000054107"/>
    </source>
</evidence>
<evidence type="ECO:0000256" key="6">
    <source>
        <dbReference type="SAM" id="Phobius"/>
    </source>
</evidence>
<dbReference type="Proteomes" id="UP000054107">
    <property type="component" value="Unassembled WGS sequence"/>
</dbReference>
<dbReference type="STRING" id="35722.A0A0B7NC31"/>
<comment type="subcellular location">
    <subcellularLocation>
        <location evidence="1">Membrane</location>
        <topology evidence="1">Multi-pass membrane protein</topology>
    </subcellularLocation>
</comment>
<proteinExistence type="predicted"/>
<feature type="compositionally biased region" description="Polar residues" evidence="5">
    <location>
        <begin position="1"/>
        <end position="21"/>
    </location>
</feature>
<evidence type="ECO:0000259" key="7">
    <source>
        <dbReference type="Pfam" id="PF01284"/>
    </source>
</evidence>
<dbReference type="EMBL" id="LN731785">
    <property type="protein sequence ID" value="CEP14996.1"/>
    <property type="molecule type" value="Genomic_DNA"/>
</dbReference>
<dbReference type="Pfam" id="PF01284">
    <property type="entry name" value="MARVEL"/>
    <property type="match status" value="1"/>
</dbReference>
<feature type="compositionally biased region" description="Polar residues" evidence="5">
    <location>
        <begin position="42"/>
        <end position="79"/>
    </location>
</feature>
<evidence type="ECO:0000256" key="2">
    <source>
        <dbReference type="ARBA" id="ARBA00022692"/>
    </source>
</evidence>
<evidence type="ECO:0000256" key="4">
    <source>
        <dbReference type="ARBA" id="ARBA00023136"/>
    </source>
</evidence>
<feature type="compositionally biased region" description="Low complexity" evidence="5">
    <location>
        <begin position="112"/>
        <end position="131"/>
    </location>
</feature>
<reference evidence="8 9" key="1">
    <citation type="submission" date="2014-09" db="EMBL/GenBank/DDBJ databases">
        <authorList>
            <person name="Ellenberger Sabrina"/>
        </authorList>
    </citation>
    <scope>NUCLEOTIDE SEQUENCE [LARGE SCALE GENOMIC DNA]</scope>
    <source>
        <strain evidence="8 9">CBS 412.66</strain>
    </source>
</reference>
<feature type="transmembrane region" description="Helical" evidence="6">
    <location>
        <begin position="223"/>
        <end position="245"/>
    </location>
</feature>
<gene>
    <name evidence="8" type="primary">PARPA_09187.1 scaffold 35568</name>
</gene>
<evidence type="ECO:0000256" key="3">
    <source>
        <dbReference type="ARBA" id="ARBA00022989"/>
    </source>
</evidence>
<evidence type="ECO:0000256" key="5">
    <source>
        <dbReference type="SAM" id="MobiDB-lite"/>
    </source>
</evidence>
<organism evidence="8 9">
    <name type="scientific">Parasitella parasitica</name>
    <dbReference type="NCBI Taxonomy" id="35722"/>
    <lineage>
        <taxon>Eukaryota</taxon>
        <taxon>Fungi</taxon>
        <taxon>Fungi incertae sedis</taxon>
        <taxon>Mucoromycota</taxon>
        <taxon>Mucoromycotina</taxon>
        <taxon>Mucoromycetes</taxon>
        <taxon>Mucorales</taxon>
        <taxon>Mucorineae</taxon>
        <taxon>Mucoraceae</taxon>
        <taxon>Parasitella</taxon>
    </lineage>
</organism>
<evidence type="ECO:0000313" key="8">
    <source>
        <dbReference type="EMBL" id="CEP14996.1"/>
    </source>
</evidence>
<name>A0A0B7NC31_9FUNG</name>
<keyword evidence="4 6" id="KW-0472">Membrane</keyword>
<sequence length="293" mass="31915">MSNPFEETSNQNPWLNAQSNGPVYGNAYESTSASPALPPRNPTVNNTAGSPYGTQRMPSPSDYPSNTPVINSWQESNKTLQEHDFNSNSPQPPVNAYQYTGTAYGNSSSPQPTHTPAPVSTPATATATTPAKLESTGSPTVDEGNLPSKIRLILRIVLFVFAVGHLGFAAGASPHSGVDVPFDSKACFYFLFAVAIMSIIYSGYHIIFYFFRRFGKAHKMKRVILILCDLLMALLWGIGIIVEIAQFKCPPGQHSGWCDFYNTSIFFGFVSFVLYVVLLGWDAFGGMCGAKRD</sequence>
<protein>
    <recommendedName>
        <fullName evidence="7">MARVEL domain-containing protein</fullName>
    </recommendedName>
</protein>
<feature type="region of interest" description="Disordered" evidence="5">
    <location>
        <begin position="1"/>
        <end position="141"/>
    </location>
</feature>
<keyword evidence="3 6" id="KW-1133">Transmembrane helix</keyword>
<dbReference type="InterPro" id="IPR008253">
    <property type="entry name" value="Marvel"/>
</dbReference>
<feature type="transmembrane region" description="Helical" evidence="6">
    <location>
        <begin position="152"/>
        <end position="168"/>
    </location>
</feature>
<dbReference type="OrthoDB" id="3253553at2759"/>
<feature type="transmembrane region" description="Helical" evidence="6">
    <location>
        <begin position="188"/>
        <end position="211"/>
    </location>
</feature>
<feature type="transmembrane region" description="Helical" evidence="6">
    <location>
        <begin position="265"/>
        <end position="284"/>
    </location>
</feature>
<keyword evidence="9" id="KW-1185">Reference proteome</keyword>